<evidence type="ECO:0000313" key="3">
    <source>
        <dbReference type="EMBL" id="AXI04082.1"/>
    </source>
</evidence>
<keyword evidence="2" id="KW-0472">Membrane</keyword>
<dbReference type="OrthoDB" id="1493222at2"/>
<organism evidence="3 4">
    <name type="scientific">Aquirhabdus parva</name>
    <dbReference type="NCBI Taxonomy" id="2283318"/>
    <lineage>
        <taxon>Bacteria</taxon>
        <taxon>Pseudomonadati</taxon>
        <taxon>Pseudomonadota</taxon>
        <taxon>Gammaproteobacteria</taxon>
        <taxon>Moraxellales</taxon>
        <taxon>Moraxellaceae</taxon>
        <taxon>Aquirhabdus</taxon>
    </lineage>
</organism>
<gene>
    <name evidence="3" type="ORF">HYN46_15285</name>
</gene>
<dbReference type="Gene3D" id="1.10.150.20">
    <property type="entry name" value="5' to 3' exonuclease, C-terminal subdomain"/>
    <property type="match status" value="1"/>
</dbReference>
<accession>A0A345P9X3</accession>
<dbReference type="KEGG" id="mbah:HYN46_15285"/>
<dbReference type="EMBL" id="CP031222">
    <property type="protein sequence ID" value="AXI04082.1"/>
    <property type="molecule type" value="Genomic_DNA"/>
</dbReference>
<evidence type="ECO:0000313" key="4">
    <source>
        <dbReference type="Proteomes" id="UP000253940"/>
    </source>
</evidence>
<feature type="transmembrane region" description="Helical" evidence="2">
    <location>
        <begin position="5"/>
        <end position="25"/>
    </location>
</feature>
<reference evidence="3 4" key="1">
    <citation type="submission" date="2018-07" db="EMBL/GenBank/DDBJ databases">
        <title>Genome sequencing of Moraxellaceae gen. HYN0046.</title>
        <authorList>
            <person name="Kim M."/>
            <person name="Yi H."/>
        </authorList>
    </citation>
    <scope>NUCLEOTIDE SEQUENCE [LARGE SCALE GENOMIC DNA]</scope>
    <source>
        <strain evidence="3 4">HYN0046</strain>
    </source>
</reference>
<keyword evidence="4" id="KW-1185">Reference proteome</keyword>
<keyword evidence="2" id="KW-1133">Transmembrane helix</keyword>
<dbReference type="Proteomes" id="UP000253940">
    <property type="component" value="Chromosome"/>
</dbReference>
<evidence type="ECO:0000256" key="1">
    <source>
        <dbReference type="SAM" id="MobiDB-lite"/>
    </source>
</evidence>
<proteinExistence type="predicted"/>
<keyword evidence="2" id="KW-0812">Transmembrane</keyword>
<protein>
    <recommendedName>
        <fullName evidence="5">DUF4332 domain-containing protein</fullName>
    </recommendedName>
</protein>
<dbReference type="RefSeq" id="WP_114900190.1">
    <property type="nucleotide sequence ID" value="NZ_CP031222.1"/>
</dbReference>
<name>A0A345P9X3_9GAMM</name>
<evidence type="ECO:0000256" key="2">
    <source>
        <dbReference type="SAM" id="Phobius"/>
    </source>
</evidence>
<feature type="region of interest" description="Disordered" evidence="1">
    <location>
        <begin position="39"/>
        <end position="61"/>
    </location>
</feature>
<sequence>MDKFWWLTLGLLIGWIMHWIFNILFCKCKCTNENCSKHGTKKNTPTPYNPTPRSDFKPNPPTTPTVLPVVTDAASEPPVVAPVPAAAAVLPTLAAFLNKDGTDNLQVIEGIGPKIGELLNAAGIHRFHELATTPVATLEGILKEGGSHFQLANPGTWPEQAALIAKGDVAAFEQLIGELKGGVRT</sequence>
<dbReference type="AlphaFoldDB" id="A0A345P9X3"/>
<evidence type="ECO:0008006" key="5">
    <source>
        <dbReference type="Google" id="ProtNLM"/>
    </source>
</evidence>